<dbReference type="InterPro" id="IPR050237">
    <property type="entry name" value="ATP-dep_AMP-bd_enzyme"/>
</dbReference>
<dbReference type="Pfam" id="PF00561">
    <property type="entry name" value="Abhydrolase_1"/>
    <property type="match status" value="1"/>
</dbReference>
<dbReference type="EMBL" id="CAFBMF010000210">
    <property type="protein sequence ID" value="CAB4916802.1"/>
    <property type="molecule type" value="Genomic_DNA"/>
</dbReference>
<dbReference type="InterPro" id="IPR000073">
    <property type="entry name" value="AB_hydrolase_1"/>
</dbReference>
<dbReference type="InterPro" id="IPR042099">
    <property type="entry name" value="ANL_N_sf"/>
</dbReference>
<evidence type="ECO:0000313" key="4">
    <source>
        <dbReference type="EMBL" id="CAB4773533.1"/>
    </source>
</evidence>
<dbReference type="InterPro" id="IPR029058">
    <property type="entry name" value="AB_hydrolase_fold"/>
</dbReference>
<dbReference type="SUPFAM" id="SSF56801">
    <property type="entry name" value="Acetyl-CoA synthetase-like"/>
    <property type="match status" value="1"/>
</dbReference>
<evidence type="ECO:0000313" key="5">
    <source>
        <dbReference type="EMBL" id="CAB4799680.1"/>
    </source>
</evidence>
<dbReference type="EMBL" id="CAFAAL010000036">
    <property type="protein sequence ID" value="CAB4799680.1"/>
    <property type="molecule type" value="Genomic_DNA"/>
</dbReference>
<dbReference type="Gene3D" id="3.30.300.30">
    <property type="match status" value="1"/>
</dbReference>
<dbReference type="PRINTS" id="PR00111">
    <property type="entry name" value="ABHYDROLASE"/>
</dbReference>
<dbReference type="PANTHER" id="PTHR43767">
    <property type="entry name" value="LONG-CHAIN-FATTY-ACID--COA LIGASE"/>
    <property type="match status" value="1"/>
</dbReference>
<dbReference type="PANTHER" id="PTHR43767:SF1">
    <property type="entry name" value="NONRIBOSOMAL PEPTIDE SYNTHASE PES1 (EUROFUNG)-RELATED"/>
    <property type="match status" value="1"/>
</dbReference>
<dbReference type="EMBL" id="CAEZZP010000054">
    <property type="protein sequence ID" value="CAB4773533.1"/>
    <property type="molecule type" value="Genomic_DNA"/>
</dbReference>
<gene>
    <name evidence="3" type="ORF">UFOPK2658_01472</name>
    <name evidence="4" type="ORF">UFOPK2880_00961</name>
    <name evidence="5" type="ORF">UFOPK3004_00599</name>
    <name evidence="6" type="ORF">UFOPK3304_01367</name>
    <name evidence="7" type="ORF">UFOPK3494_01856</name>
    <name evidence="8" type="ORF">UFOPK4134_01643</name>
</gene>
<evidence type="ECO:0000259" key="2">
    <source>
        <dbReference type="Pfam" id="PF00561"/>
    </source>
</evidence>
<evidence type="ECO:0000313" key="6">
    <source>
        <dbReference type="EMBL" id="CAB4877682.1"/>
    </source>
</evidence>
<dbReference type="EMBL" id="CAFBLJ010000081">
    <property type="protein sequence ID" value="CAB4877682.1"/>
    <property type="molecule type" value="Genomic_DNA"/>
</dbReference>
<dbReference type="GO" id="GO:0016878">
    <property type="term" value="F:acid-thiol ligase activity"/>
    <property type="evidence" value="ECO:0007669"/>
    <property type="project" value="UniProtKB-ARBA"/>
</dbReference>
<dbReference type="SUPFAM" id="SSF53474">
    <property type="entry name" value="alpha/beta-Hydrolases"/>
    <property type="match status" value="1"/>
</dbReference>
<dbReference type="InterPro" id="IPR000873">
    <property type="entry name" value="AMP-dep_synth/lig_dom"/>
</dbReference>
<sequence>MSAPSAQLLGEIGLDPSWSHTVEVPSHDGQIHRWHYLDRPGLSNDLPTVLCLHGNPTWSYLWSRLFNELGEKFRVVAPDHLSMGFSDQIGPRRYRERVADINDFVNALGISGQIWLVAQDWGGAIAMGYAVAHSERVAGLVLSNTGIAVPVGRKAPRLIQISASGGLHRSITRNTSLFVRGTAYLPGAGLTRQQRQGLVAPYVRRDQRDGVAGFVADVPFNEKHQTFADLAEVAAQLPSLRVPVRLWWGAKDPVFNDDFADDLMKRFTDVQIQRVANSGHLAVIETSIAPFLESAISQSRSVEQQSIEALGSEESLWSRIMNPNRENTLAIHDGADQSSVTFSELDSRVATFAQALVQRGVEAGERVAVLVPPSIDLIALVYACWRIGAVTVIADRGLGLNGLGRAVKSSRVQHVVGIRSAVVAARMLRWAPRASLIDLKSLQKSMQLEGLNQLGRPEPNSDDLAAILFTSGATGPAKGVRYTHGQLCAQREILQNVYNITDADSFVAAFAPFALFGPALGITTGLADMDVTSPATLTANALDDACRATQATMVFASPAALVNVLKTASKNLNSLRHVRLVMSAGAPVPIETLRHMQKLCPQAEMHTPFGMTEVLPVADLSLQQREAAGEGSGVCVGKPVDGCHVTIVAIDGGTMNLPSGECGEIVVSAPWMSLGYNRLWLTQQNARFESDGFTWHRTGDVGHIDGNGNLWIEGRVVHMIHAAHGSITPVPLEVACEKISGVKRAAAVGIGDKGAQQLVMVLETDQAKEDVASVQLAAKVREALADLDVVAIWETKKLPVDIRHNSKIDRTALAQKMQKVLSGRSQ</sequence>
<evidence type="ECO:0000259" key="1">
    <source>
        <dbReference type="Pfam" id="PF00501"/>
    </source>
</evidence>
<feature type="domain" description="AB hydrolase-1" evidence="2">
    <location>
        <begin position="47"/>
        <end position="285"/>
    </location>
</feature>
<evidence type="ECO:0000313" key="7">
    <source>
        <dbReference type="EMBL" id="CAB4916802.1"/>
    </source>
</evidence>
<reference evidence="5" key="1">
    <citation type="submission" date="2020-05" db="EMBL/GenBank/DDBJ databases">
        <authorList>
            <person name="Chiriac C."/>
            <person name="Salcher M."/>
            <person name="Ghai R."/>
            <person name="Kavagutti S V."/>
        </authorList>
    </citation>
    <scope>NUCLEOTIDE SEQUENCE</scope>
</reference>
<evidence type="ECO:0000313" key="8">
    <source>
        <dbReference type="EMBL" id="CAB5036627.1"/>
    </source>
</evidence>
<feature type="domain" description="AMP-dependent synthetase/ligase" evidence="1">
    <location>
        <begin position="327"/>
        <end position="676"/>
    </location>
</feature>
<dbReference type="EMBL" id="CAEZYH010000079">
    <property type="protein sequence ID" value="CAB4727322.1"/>
    <property type="molecule type" value="Genomic_DNA"/>
</dbReference>
<dbReference type="InterPro" id="IPR045851">
    <property type="entry name" value="AMP-bd_C_sf"/>
</dbReference>
<accession>A0A6J6XQX9</accession>
<dbReference type="EMBL" id="CAFBPS010000176">
    <property type="protein sequence ID" value="CAB5036627.1"/>
    <property type="molecule type" value="Genomic_DNA"/>
</dbReference>
<organism evidence="5">
    <name type="scientific">freshwater metagenome</name>
    <dbReference type="NCBI Taxonomy" id="449393"/>
    <lineage>
        <taxon>unclassified sequences</taxon>
        <taxon>metagenomes</taxon>
        <taxon>ecological metagenomes</taxon>
    </lineage>
</organism>
<dbReference type="Pfam" id="PF00501">
    <property type="entry name" value="AMP-binding"/>
    <property type="match status" value="1"/>
</dbReference>
<dbReference type="Gene3D" id="3.40.50.12780">
    <property type="entry name" value="N-terminal domain of ligase-like"/>
    <property type="match status" value="1"/>
</dbReference>
<dbReference type="Gene3D" id="3.40.50.1820">
    <property type="entry name" value="alpha/beta hydrolase"/>
    <property type="match status" value="1"/>
</dbReference>
<name>A0A6J6XQX9_9ZZZZ</name>
<evidence type="ECO:0000313" key="3">
    <source>
        <dbReference type="EMBL" id="CAB4727322.1"/>
    </source>
</evidence>
<proteinExistence type="predicted"/>
<protein>
    <submittedName>
        <fullName evidence="5">Unannotated protein</fullName>
    </submittedName>
</protein>
<dbReference type="AlphaFoldDB" id="A0A6J6XQX9"/>